<reference evidence="1 2" key="1">
    <citation type="journal article" date="2019" name="Sci. Rep.">
        <title>Orb-weaving spider Araneus ventricosus genome elucidates the spidroin gene catalogue.</title>
        <authorList>
            <person name="Kono N."/>
            <person name="Nakamura H."/>
            <person name="Ohtoshi R."/>
            <person name="Moran D.A.P."/>
            <person name="Shinohara A."/>
            <person name="Yoshida Y."/>
            <person name="Fujiwara M."/>
            <person name="Mori M."/>
            <person name="Tomita M."/>
            <person name="Arakawa K."/>
        </authorList>
    </citation>
    <scope>NUCLEOTIDE SEQUENCE [LARGE SCALE GENOMIC DNA]</scope>
</reference>
<gene>
    <name evidence="1" type="ORF">AVEN_42827_1</name>
</gene>
<evidence type="ECO:0000313" key="1">
    <source>
        <dbReference type="EMBL" id="GBL78283.1"/>
    </source>
</evidence>
<dbReference type="PANTHER" id="PTHR45749">
    <property type="match status" value="1"/>
</dbReference>
<dbReference type="EMBL" id="BGPR01000015">
    <property type="protein sequence ID" value="GBL78283.1"/>
    <property type="molecule type" value="Genomic_DNA"/>
</dbReference>
<dbReference type="OrthoDB" id="10054789at2759"/>
<sequence length="200" mass="22490">MNKKSTSVINRVNDQRAKEISKNRAILASIIKTVMFCAWQKIALPGHWESGLLKEDSNENEGNFRAALRIRIGDGDEIKKNQKHLKDHPGNASYISPETQNFIIEEIGELLQEQIVKEVAKAEFFGILLDGTTDCSVEEQLRELEKKGVDKKKMRGQGYDRCAVMSGHTRGVQAIIKDTFLTAFYILCASHTLNLVVNEA</sequence>
<dbReference type="Proteomes" id="UP000499080">
    <property type="component" value="Unassembled WGS sequence"/>
</dbReference>
<name>A0A4Y2AEL6_ARAVE</name>
<protein>
    <submittedName>
        <fullName evidence="1">Uncharacterized protein</fullName>
    </submittedName>
</protein>
<comment type="caution">
    <text evidence="1">The sequence shown here is derived from an EMBL/GenBank/DDBJ whole genome shotgun (WGS) entry which is preliminary data.</text>
</comment>
<dbReference type="AlphaFoldDB" id="A0A4Y2AEL6"/>
<keyword evidence="2" id="KW-1185">Reference proteome</keyword>
<accession>A0A4Y2AEL6</accession>
<proteinExistence type="predicted"/>
<dbReference type="PANTHER" id="PTHR45749:SF21">
    <property type="entry name" value="DUF4371 DOMAIN-CONTAINING PROTEIN"/>
    <property type="match status" value="1"/>
</dbReference>
<evidence type="ECO:0000313" key="2">
    <source>
        <dbReference type="Proteomes" id="UP000499080"/>
    </source>
</evidence>
<organism evidence="1 2">
    <name type="scientific">Araneus ventricosus</name>
    <name type="common">Orbweaver spider</name>
    <name type="synonym">Epeira ventricosa</name>
    <dbReference type="NCBI Taxonomy" id="182803"/>
    <lineage>
        <taxon>Eukaryota</taxon>
        <taxon>Metazoa</taxon>
        <taxon>Ecdysozoa</taxon>
        <taxon>Arthropoda</taxon>
        <taxon>Chelicerata</taxon>
        <taxon>Arachnida</taxon>
        <taxon>Araneae</taxon>
        <taxon>Araneomorphae</taxon>
        <taxon>Entelegynae</taxon>
        <taxon>Araneoidea</taxon>
        <taxon>Araneidae</taxon>
        <taxon>Araneus</taxon>
    </lineage>
</organism>